<dbReference type="Gene3D" id="3.40.630.30">
    <property type="match status" value="1"/>
</dbReference>
<gene>
    <name evidence="2" type="ORF">HW566_12465</name>
</gene>
<sequence length="112" mass="12090">MHPVTLRGTSPGGAAEIGFWMDAAARGNGYMGEAARVVVDFGFSRSLSLARIEWRAIVGNVASARTARSLGFRYEGLVRRGLSDLRGRHDGWIAGILPTDDLAPQPWPVLPD</sequence>
<dbReference type="SUPFAM" id="SSF55729">
    <property type="entry name" value="Acyl-CoA N-acyltransferases (Nat)"/>
    <property type="match status" value="1"/>
</dbReference>
<evidence type="ECO:0000313" key="3">
    <source>
        <dbReference type="Proteomes" id="UP000509638"/>
    </source>
</evidence>
<dbReference type="GO" id="GO:0005737">
    <property type="term" value="C:cytoplasm"/>
    <property type="evidence" value="ECO:0007669"/>
    <property type="project" value="TreeGrafter"/>
</dbReference>
<evidence type="ECO:0000259" key="1">
    <source>
        <dbReference type="Pfam" id="PF13302"/>
    </source>
</evidence>
<dbReference type="InterPro" id="IPR016181">
    <property type="entry name" value="Acyl_CoA_acyltransferase"/>
</dbReference>
<dbReference type="InterPro" id="IPR000182">
    <property type="entry name" value="GNAT_dom"/>
</dbReference>
<dbReference type="RefSeq" id="WP_178013324.1">
    <property type="nucleotide sequence ID" value="NZ_CP058316.1"/>
</dbReference>
<organism evidence="2 3">
    <name type="scientific">Microbacterium oleivorans</name>
    <dbReference type="NCBI Taxonomy" id="273677"/>
    <lineage>
        <taxon>Bacteria</taxon>
        <taxon>Bacillati</taxon>
        <taxon>Actinomycetota</taxon>
        <taxon>Actinomycetes</taxon>
        <taxon>Micrococcales</taxon>
        <taxon>Microbacteriaceae</taxon>
        <taxon>Microbacterium</taxon>
    </lineage>
</organism>
<dbReference type="InterPro" id="IPR051908">
    <property type="entry name" value="Ribosomal_N-acetyltransferase"/>
</dbReference>
<name>A0A7D5FA73_9MICO</name>
<feature type="domain" description="N-acetyltransferase" evidence="1">
    <location>
        <begin position="10"/>
        <end position="73"/>
    </location>
</feature>
<reference evidence="2 3" key="1">
    <citation type="submission" date="2020-06" db="EMBL/GenBank/DDBJ databases">
        <authorList>
            <person name="Jo H."/>
        </authorList>
    </citation>
    <scope>NUCLEOTIDE SEQUENCE [LARGE SCALE GENOMIC DNA]</scope>
    <source>
        <strain evidence="2 3">I46</strain>
    </source>
</reference>
<dbReference type="EMBL" id="CP058316">
    <property type="protein sequence ID" value="QLD12509.1"/>
    <property type="molecule type" value="Genomic_DNA"/>
</dbReference>
<dbReference type="GO" id="GO:1990189">
    <property type="term" value="F:protein N-terminal-serine acetyltransferase activity"/>
    <property type="evidence" value="ECO:0007669"/>
    <property type="project" value="TreeGrafter"/>
</dbReference>
<dbReference type="PANTHER" id="PTHR43441:SF10">
    <property type="entry name" value="ACETYLTRANSFERASE"/>
    <property type="match status" value="1"/>
</dbReference>
<accession>A0A7D5FA73</accession>
<keyword evidence="2" id="KW-0808">Transferase</keyword>
<dbReference type="GO" id="GO:0008999">
    <property type="term" value="F:protein-N-terminal-alanine acetyltransferase activity"/>
    <property type="evidence" value="ECO:0007669"/>
    <property type="project" value="TreeGrafter"/>
</dbReference>
<dbReference type="Proteomes" id="UP000509638">
    <property type="component" value="Chromosome"/>
</dbReference>
<dbReference type="AlphaFoldDB" id="A0A7D5FA73"/>
<protein>
    <submittedName>
        <fullName evidence="2">GNAT family N-acetyltransferase</fullName>
    </submittedName>
</protein>
<dbReference type="Pfam" id="PF13302">
    <property type="entry name" value="Acetyltransf_3"/>
    <property type="match status" value="1"/>
</dbReference>
<proteinExistence type="predicted"/>
<evidence type="ECO:0000313" key="2">
    <source>
        <dbReference type="EMBL" id="QLD12509.1"/>
    </source>
</evidence>
<dbReference type="PANTHER" id="PTHR43441">
    <property type="entry name" value="RIBOSOMAL-PROTEIN-SERINE ACETYLTRANSFERASE"/>
    <property type="match status" value="1"/>
</dbReference>